<dbReference type="AlphaFoldDB" id="A0A0F4XVY4"/>
<sequence>MIRDGDSLAVGLRWSRRSFLRAAVVGAYVASPLAMTFKAPLQEPAMLSSLIAHSPLLDVVCIDKRVIAAGIRGSILFSDDSGHSWTQAQVPVSTDLVALAFPNSTQGWAVGHGGIVLYSEDGGQSWHKQLDGIAASKLAIEYYQSNLTSLPDAQLFLERERSLAVEGETQSFMDVFFVDERCGYVVGTFNRIFMTVDGGQNWKPLMHLTENPGELHFYSVAGLEDQLYLAGEQGKVWRHDLASSRFVVADTYYAGTLFGVLPGAANLLFAYGMRGSLFRSTDRGSTWEKIQSPIQGGITTTLVLAEGRVLIADQSGGVALSMDGGRHFKALNVAKPMAYAGASVLSDNAVVMVGALGVRIETV</sequence>
<dbReference type="PATRIC" id="fig|132476.4.peg.264"/>
<dbReference type="Proteomes" id="UP000033662">
    <property type="component" value="Unassembled WGS sequence"/>
</dbReference>
<evidence type="ECO:0000313" key="5">
    <source>
        <dbReference type="Proteomes" id="UP000033662"/>
    </source>
</evidence>
<dbReference type="EMBL" id="JZXC01000001">
    <property type="protein sequence ID" value="KKA09991.1"/>
    <property type="molecule type" value="Genomic_DNA"/>
</dbReference>
<evidence type="ECO:0000256" key="2">
    <source>
        <dbReference type="ARBA" id="ARBA00023276"/>
    </source>
</evidence>
<dbReference type="GO" id="GO:0015979">
    <property type="term" value="P:photosynthesis"/>
    <property type="evidence" value="ECO:0007669"/>
    <property type="project" value="UniProtKB-KW"/>
</dbReference>
<evidence type="ECO:0000256" key="1">
    <source>
        <dbReference type="ARBA" id="ARBA00022531"/>
    </source>
</evidence>
<proteinExistence type="predicted"/>
<comment type="caution">
    <text evidence="4">The sequence shown here is derived from an EMBL/GenBank/DDBJ whole genome shotgun (WGS) entry which is preliminary data.</text>
</comment>
<dbReference type="Pfam" id="PF14870">
    <property type="entry name" value="PSII_BNR"/>
    <property type="match status" value="2"/>
</dbReference>
<dbReference type="InterPro" id="IPR015943">
    <property type="entry name" value="WD40/YVTN_repeat-like_dom_sf"/>
</dbReference>
<keyword evidence="1" id="KW-0602">Photosynthesis</keyword>
<dbReference type="PANTHER" id="PTHR47199">
    <property type="entry name" value="PHOTOSYSTEM II STABILITY/ASSEMBLY FACTOR HCF136, CHLOROPLASTIC"/>
    <property type="match status" value="1"/>
</dbReference>
<name>A0A0F4XVY4_9PSED</name>
<feature type="domain" description="Photosynthesis system II assembly factor Ycf48/Hcf136-like" evidence="3">
    <location>
        <begin position="83"/>
        <end position="129"/>
    </location>
</feature>
<dbReference type="Gene3D" id="2.130.10.10">
    <property type="entry name" value="YVTN repeat-like/Quinoprotein amine dehydrogenase"/>
    <property type="match status" value="2"/>
</dbReference>
<keyword evidence="2" id="KW-0604">Photosystem II</keyword>
<dbReference type="InterPro" id="IPR028203">
    <property type="entry name" value="PSII_CF48-like_dom"/>
</dbReference>
<accession>A0A0F4XVY4</accession>
<dbReference type="GO" id="GO:0009523">
    <property type="term" value="C:photosystem II"/>
    <property type="evidence" value="ECO:0007669"/>
    <property type="project" value="UniProtKB-KW"/>
</dbReference>
<evidence type="ECO:0000313" key="4">
    <source>
        <dbReference type="EMBL" id="KKA09991.1"/>
    </source>
</evidence>
<dbReference type="PANTHER" id="PTHR47199:SF2">
    <property type="entry name" value="PHOTOSYSTEM II STABILITY_ASSEMBLY FACTOR HCF136, CHLOROPLASTIC"/>
    <property type="match status" value="1"/>
</dbReference>
<feature type="domain" description="Photosynthesis system II assembly factor Ycf48/Hcf136-like" evidence="3">
    <location>
        <begin position="170"/>
        <end position="233"/>
    </location>
</feature>
<organism evidence="4 5">
    <name type="scientific">Pseudomonas kilonensis</name>
    <dbReference type="NCBI Taxonomy" id="132476"/>
    <lineage>
        <taxon>Bacteria</taxon>
        <taxon>Pseudomonadati</taxon>
        <taxon>Pseudomonadota</taxon>
        <taxon>Gammaproteobacteria</taxon>
        <taxon>Pseudomonadales</taxon>
        <taxon>Pseudomonadaceae</taxon>
        <taxon>Pseudomonas</taxon>
    </lineage>
</organism>
<protein>
    <recommendedName>
        <fullName evidence="3">Photosynthesis system II assembly factor Ycf48/Hcf136-like domain-containing protein</fullName>
    </recommendedName>
</protein>
<evidence type="ECO:0000259" key="3">
    <source>
        <dbReference type="Pfam" id="PF14870"/>
    </source>
</evidence>
<reference evidence="4 5" key="1">
    <citation type="submission" date="2015-03" db="EMBL/GenBank/DDBJ databases">
        <title>Pseudomonas fluorescens 1855-344 Genome sequencing and assembly.</title>
        <authorList>
            <person name="Eng W.W.H."/>
            <person name="Gan H.M."/>
            <person name="Savka M.A."/>
        </authorList>
    </citation>
    <scope>NUCLEOTIDE SEQUENCE [LARGE SCALE GENOMIC DNA]</scope>
    <source>
        <strain evidence="4 5">1855-344</strain>
    </source>
</reference>
<dbReference type="SUPFAM" id="SSF110296">
    <property type="entry name" value="Oligoxyloglucan reducing end-specific cellobiohydrolase"/>
    <property type="match status" value="1"/>
</dbReference>
<gene>
    <name evidence="4" type="ORF">VP02_01200</name>
</gene>